<evidence type="ECO:0008006" key="3">
    <source>
        <dbReference type="Google" id="ProtNLM"/>
    </source>
</evidence>
<dbReference type="STRING" id="398512.Bccel_1317"/>
<dbReference type="Proteomes" id="UP000036923">
    <property type="component" value="Unassembled WGS sequence"/>
</dbReference>
<dbReference type="eggNOG" id="COG1399">
    <property type="taxonomic scope" value="Bacteria"/>
</dbReference>
<dbReference type="PANTHER" id="PTHR34374">
    <property type="entry name" value="LARGE RIBOSOMAL RNA SUBUNIT ACCUMULATION PROTEIN YCED HOMOLOG 1, CHLOROPLASTIC"/>
    <property type="match status" value="1"/>
</dbReference>
<proteinExistence type="predicted"/>
<organism evidence="1 2">
    <name type="scientific">Pseudobacteroides cellulosolvens ATCC 35603 = DSM 2933</name>
    <dbReference type="NCBI Taxonomy" id="398512"/>
    <lineage>
        <taxon>Bacteria</taxon>
        <taxon>Bacillati</taxon>
        <taxon>Bacillota</taxon>
        <taxon>Clostridia</taxon>
        <taxon>Eubacteriales</taxon>
        <taxon>Oscillospiraceae</taxon>
        <taxon>Pseudobacteroides</taxon>
    </lineage>
</organism>
<name>A0A0L6JJX9_9FIRM</name>
<evidence type="ECO:0000313" key="1">
    <source>
        <dbReference type="EMBL" id="KNY26055.1"/>
    </source>
</evidence>
<evidence type="ECO:0000313" key="2">
    <source>
        <dbReference type="Proteomes" id="UP000036923"/>
    </source>
</evidence>
<dbReference type="EMBL" id="LGTC01000001">
    <property type="protein sequence ID" value="KNY26055.1"/>
    <property type="molecule type" value="Genomic_DNA"/>
</dbReference>
<dbReference type="Pfam" id="PF02620">
    <property type="entry name" value="YceD"/>
    <property type="match status" value="1"/>
</dbReference>
<gene>
    <name evidence="1" type="ORF">Bccel_1317</name>
</gene>
<reference evidence="2" key="1">
    <citation type="submission" date="2015-07" db="EMBL/GenBank/DDBJ databases">
        <title>Near-Complete Genome Sequence of the Cellulolytic Bacterium Bacteroides (Pseudobacteroides) cellulosolvens ATCC 35603.</title>
        <authorList>
            <person name="Dassa B."/>
            <person name="Utturkar S.M."/>
            <person name="Klingeman D.M."/>
            <person name="Hurt R.A."/>
            <person name="Keller M."/>
            <person name="Xu J."/>
            <person name="Reddy Y.H.K."/>
            <person name="Borovok I."/>
            <person name="Grinberg I.R."/>
            <person name="Lamed R."/>
            <person name="Zhivin O."/>
            <person name="Bayer E.A."/>
            <person name="Brown S.D."/>
        </authorList>
    </citation>
    <scope>NUCLEOTIDE SEQUENCE [LARGE SCALE GENOMIC DNA]</scope>
    <source>
        <strain evidence="2">DSM 2933</strain>
    </source>
</reference>
<dbReference type="AlphaFoldDB" id="A0A0L6JJX9"/>
<keyword evidence="2" id="KW-1185">Reference proteome</keyword>
<dbReference type="PATRIC" id="fig|398512.5.peg.1368"/>
<comment type="caution">
    <text evidence="1">The sequence shown here is derived from an EMBL/GenBank/DDBJ whole genome shotgun (WGS) entry which is preliminary data.</text>
</comment>
<dbReference type="RefSeq" id="WP_036944322.1">
    <property type="nucleotide sequence ID" value="NZ_JQKC01000027.1"/>
</dbReference>
<dbReference type="OrthoDB" id="9790372at2"/>
<protein>
    <recommendedName>
        <fullName evidence="3">DUF177 domain-containing protein</fullName>
    </recommendedName>
</protein>
<accession>A0A0L6JJX9</accession>
<sequence length="165" mass="18335">MKIDVSSIVKINGASLDVKFDEAIAELNDLESGFVFTDVVKFEGVLTNASGVLKLNGSLKASYSVKCSRCVKDIEDNLELKVREDIIEGSETADVDAYTYNDNYILLDSILKDNIILNLPVKKVCDDNCKGLCPRCGTNLNEKTCDCKDDYINPQMEALKKFFDN</sequence>
<dbReference type="PANTHER" id="PTHR34374:SF1">
    <property type="entry name" value="LARGE RIBOSOMAL RNA SUBUNIT ACCUMULATION PROTEIN YCED HOMOLOG 1, CHLOROPLASTIC"/>
    <property type="match status" value="1"/>
</dbReference>
<dbReference type="InterPro" id="IPR003772">
    <property type="entry name" value="YceD"/>
</dbReference>